<comment type="caution">
    <text evidence="2">The sequence shown here is derived from an EMBL/GenBank/DDBJ whole genome shotgun (WGS) entry which is preliminary data.</text>
</comment>
<evidence type="ECO:0000313" key="3">
    <source>
        <dbReference type="Proteomes" id="UP001257060"/>
    </source>
</evidence>
<name>A0ABU2GIP8_9EURY</name>
<evidence type="ECO:0000256" key="1">
    <source>
        <dbReference type="SAM" id="Phobius"/>
    </source>
</evidence>
<keyword evidence="1" id="KW-0812">Transmembrane</keyword>
<feature type="transmembrane region" description="Helical" evidence="1">
    <location>
        <begin position="45"/>
        <end position="66"/>
    </location>
</feature>
<sequence length="70" mass="7320">MPTSISTDRSSPAVYLAIALIFAAGALSLAWLQVENVINPAASQIVNLGIGAVLLIGILRAVELYVGRQK</sequence>
<dbReference type="EMBL" id="JAMQOP010000004">
    <property type="protein sequence ID" value="MDS0300665.1"/>
    <property type="molecule type" value="Genomic_DNA"/>
</dbReference>
<reference evidence="2 3" key="1">
    <citation type="submission" date="2022-06" db="EMBL/GenBank/DDBJ databases">
        <title>Halogeometricum sp. a new haloarchaeum isolate from saline soil.</title>
        <authorList>
            <person name="Strakova D."/>
            <person name="Galisteo C."/>
            <person name="Sanchez-Porro C."/>
            <person name="Ventosa A."/>
        </authorList>
    </citation>
    <scope>NUCLEOTIDE SEQUENCE [LARGE SCALE GENOMIC DNA]</scope>
    <source>
        <strain evidence="2 3">S1BR25-6</strain>
    </source>
</reference>
<protein>
    <submittedName>
        <fullName evidence="2">Uncharacterized protein</fullName>
    </submittedName>
</protein>
<proteinExistence type="predicted"/>
<accession>A0ABU2GIP8</accession>
<evidence type="ECO:0000313" key="2">
    <source>
        <dbReference type="EMBL" id="MDS0300665.1"/>
    </source>
</evidence>
<gene>
    <name evidence="2" type="ORF">NDI76_18090</name>
</gene>
<keyword evidence="1" id="KW-1133">Transmembrane helix</keyword>
<dbReference type="Proteomes" id="UP001257060">
    <property type="component" value="Unassembled WGS sequence"/>
</dbReference>
<keyword evidence="3" id="KW-1185">Reference proteome</keyword>
<organism evidence="2 3">
    <name type="scientific">Halogeometricum salsisoli</name>
    <dbReference type="NCBI Taxonomy" id="2950536"/>
    <lineage>
        <taxon>Archaea</taxon>
        <taxon>Methanobacteriati</taxon>
        <taxon>Methanobacteriota</taxon>
        <taxon>Stenosarchaea group</taxon>
        <taxon>Halobacteria</taxon>
        <taxon>Halobacteriales</taxon>
        <taxon>Haloferacaceae</taxon>
        <taxon>Halogeometricum</taxon>
    </lineage>
</organism>
<keyword evidence="1" id="KW-0472">Membrane</keyword>
<feature type="transmembrane region" description="Helical" evidence="1">
    <location>
        <begin position="12"/>
        <end position="33"/>
    </location>
</feature>
<dbReference type="RefSeq" id="WP_310925575.1">
    <property type="nucleotide sequence ID" value="NZ_JAMQOP010000004.1"/>
</dbReference>